<dbReference type="GO" id="GO:0005829">
    <property type="term" value="C:cytosol"/>
    <property type="evidence" value="ECO:0007669"/>
    <property type="project" value="TreeGrafter"/>
</dbReference>
<accession>A0A916LIH7</accession>
<evidence type="ECO:0000256" key="2">
    <source>
        <dbReference type="ARBA" id="ARBA00012980"/>
    </source>
</evidence>
<keyword evidence="4 12" id="KW-0808">Transferase</keyword>
<evidence type="ECO:0000256" key="7">
    <source>
        <dbReference type="ARBA" id="ARBA00022777"/>
    </source>
</evidence>
<dbReference type="PANTHER" id="PTHR10344">
    <property type="entry name" value="THYMIDYLATE KINASE"/>
    <property type="match status" value="1"/>
</dbReference>
<dbReference type="CDD" id="cd01672">
    <property type="entry name" value="TMPK"/>
    <property type="match status" value="1"/>
</dbReference>
<evidence type="ECO:0000256" key="9">
    <source>
        <dbReference type="ARBA" id="ARBA00029962"/>
    </source>
</evidence>
<name>A0A916LIH7_KRYT1</name>
<dbReference type="FunFam" id="3.40.50.300:FF:000225">
    <property type="entry name" value="Thymidylate kinase"/>
    <property type="match status" value="1"/>
</dbReference>
<keyword evidence="6 12" id="KW-0547">Nucleotide-binding</keyword>
<dbReference type="GO" id="GO:0004798">
    <property type="term" value="F:dTMP kinase activity"/>
    <property type="evidence" value="ECO:0007669"/>
    <property type="project" value="UniProtKB-UniRule"/>
</dbReference>
<dbReference type="Proteomes" id="UP000243105">
    <property type="component" value="Unassembled WGS sequence"/>
</dbReference>
<protein>
    <recommendedName>
        <fullName evidence="3 12">Thymidylate kinase</fullName>
        <ecNumber evidence="2 12">2.7.4.9</ecNumber>
    </recommendedName>
    <alternativeName>
        <fullName evidence="9 12">dTMP kinase</fullName>
    </alternativeName>
</protein>
<comment type="catalytic activity">
    <reaction evidence="10 12">
        <text>dTMP + ATP = dTDP + ADP</text>
        <dbReference type="Rhea" id="RHEA:13517"/>
        <dbReference type="ChEBI" id="CHEBI:30616"/>
        <dbReference type="ChEBI" id="CHEBI:58369"/>
        <dbReference type="ChEBI" id="CHEBI:63528"/>
        <dbReference type="ChEBI" id="CHEBI:456216"/>
        <dbReference type="EC" id="2.7.4.9"/>
    </reaction>
</comment>
<evidence type="ECO:0000256" key="1">
    <source>
        <dbReference type="ARBA" id="ARBA00009776"/>
    </source>
</evidence>
<dbReference type="Gene3D" id="3.40.50.300">
    <property type="entry name" value="P-loop containing nucleotide triphosphate hydrolases"/>
    <property type="match status" value="1"/>
</dbReference>
<dbReference type="Pfam" id="PF02223">
    <property type="entry name" value="Thymidylate_kin"/>
    <property type="match status" value="1"/>
</dbReference>
<dbReference type="InterPro" id="IPR018095">
    <property type="entry name" value="Thymidylate_kin_CS"/>
</dbReference>
<evidence type="ECO:0000256" key="12">
    <source>
        <dbReference type="HAMAP-Rule" id="MF_00165"/>
    </source>
</evidence>
<organism evidence="14 15">
    <name type="scientific">Kryptobacter tengchongensis</name>
    <dbReference type="NCBI Taxonomy" id="1643429"/>
    <lineage>
        <taxon>Bacteria</taxon>
        <taxon>Pseudomonadati</taxon>
        <taxon>Candidatus Kryptoniota</taxon>
        <taxon>Candidatus Kryptobacter</taxon>
    </lineage>
</organism>
<dbReference type="PROSITE" id="PS01331">
    <property type="entry name" value="THYMIDYLATE_KINASE"/>
    <property type="match status" value="1"/>
</dbReference>
<evidence type="ECO:0000313" key="15">
    <source>
        <dbReference type="Proteomes" id="UP000243105"/>
    </source>
</evidence>
<evidence type="ECO:0000256" key="8">
    <source>
        <dbReference type="ARBA" id="ARBA00022840"/>
    </source>
</evidence>
<dbReference type="InterPro" id="IPR018094">
    <property type="entry name" value="Thymidylate_kinase"/>
</dbReference>
<sequence>MFITFEGLDLCGKTTQAEILIQKLKNSGFDITFVREPGGTRISELIRNILLDSQNKEMDPITELFLFSASRAQLVREVIIPSLNSGKIVICDRFYDSTLAYQGYGRGIEIEKIKIINELASSGLVPDLTFLIDIPVEEIYRRRKEKYGDLDRMENSGVEFYKRVKHGYLEIAKSSDRFIIIDGMKKIDEISEQIWYIVFEKLKMKAK</sequence>
<dbReference type="PANTHER" id="PTHR10344:SF4">
    <property type="entry name" value="UMP-CMP KINASE 2, MITOCHONDRIAL"/>
    <property type="match status" value="1"/>
</dbReference>
<keyword evidence="5 12" id="KW-0545">Nucleotide biosynthesis</keyword>
<dbReference type="GO" id="GO:0006233">
    <property type="term" value="P:dTDP biosynthetic process"/>
    <property type="evidence" value="ECO:0007669"/>
    <property type="project" value="InterPro"/>
</dbReference>
<dbReference type="InterPro" id="IPR039430">
    <property type="entry name" value="Thymidylate_kin-like_dom"/>
</dbReference>
<comment type="function">
    <text evidence="11 12">Phosphorylation of dTMP to form dTDP in both de novo and salvage pathways of dTTP synthesis.</text>
</comment>
<proteinExistence type="inferred from homology"/>
<comment type="caution">
    <text evidence="14">The sequence shown here is derived from an EMBL/GenBank/DDBJ whole genome shotgun (WGS) entry which is preliminary data.</text>
</comment>
<feature type="domain" description="Thymidylate kinase-like" evidence="13">
    <location>
        <begin position="5"/>
        <end position="194"/>
    </location>
</feature>
<gene>
    <name evidence="12" type="primary">tmk</name>
    <name evidence="14" type="ORF">JGI25_00355</name>
</gene>
<dbReference type="NCBIfam" id="TIGR00041">
    <property type="entry name" value="DTMP_kinase"/>
    <property type="match status" value="1"/>
</dbReference>
<dbReference type="GO" id="GO:0006235">
    <property type="term" value="P:dTTP biosynthetic process"/>
    <property type="evidence" value="ECO:0007669"/>
    <property type="project" value="UniProtKB-UniRule"/>
</dbReference>
<evidence type="ECO:0000256" key="10">
    <source>
        <dbReference type="ARBA" id="ARBA00048743"/>
    </source>
</evidence>
<reference evidence="14 15" key="1">
    <citation type="submission" date="2015-11" db="EMBL/GenBank/DDBJ databases">
        <authorList>
            <person name="Varghese N."/>
        </authorList>
    </citation>
    <scope>NUCLEOTIDE SEQUENCE [LARGE SCALE GENOMIC DNA]</scope>
    <source>
        <strain evidence="14 15">JGI-25</strain>
    </source>
</reference>
<evidence type="ECO:0000256" key="11">
    <source>
        <dbReference type="ARBA" id="ARBA00057735"/>
    </source>
</evidence>
<evidence type="ECO:0000256" key="5">
    <source>
        <dbReference type="ARBA" id="ARBA00022727"/>
    </source>
</evidence>
<dbReference type="AlphaFoldDB" id="A0A916LIH7"/>
<keyword evidence="8 12" id="KW-0067">ATP-binding</keyword>
<dbReference type="InterPro" id="IPR027417">
    <property type="entry name" value="P-loop_NTPase"/>
</dbReference>
<comment type="caution">
    <text evidence="12">Lacks conserved residue(s) required for the propagation of feature annotation.</text>
</comment>
<dbReference type="HAMAP" id="MF_00165">
    <property type="entry name" value="Thymidylate_kinase"/>
    <property type="match status" value="1"/>
</dbReference>
<evidence type="ECO:0000256" key="6">
    <source>
        <dbReference type="ARBA" id="ARBA00022741"/>
    </source>
</evidence>
<dbReference type="EC" id="2.7.4.9" evidence="2 12"/>
<dbReference type="RefSeq" id="WP_072151690.1">
    <property type="nucleotide sequence ID" value="NZ_CZVH01000044.1"/>
</dbReference>
<dbReference type="GO" id="GO:0006227">
    <property type="term" value="P:dUDP biosynthetic process"/>
    <property type="evidence" value="ECO:0007669"/>
    <property type="project" value="TreeGrafter"/>
</dbReference>
<dbReference type="EMBL" id="CZVV01000013">
    <property type="protein sequence ID" value="CUS98022.1"/>
    <property type="molecule type" value="Genomic_DNA"/>
</dbReference>
<dbReference type="SUPFAM" id="SSF52540">
    <property type="entry name" value="P-loop containing nucleoside triphosphate hydrolases"/>
    <property type="match status" value="1"/>
</dbReference>
<evidence type="ECO:0000256" key="3">
    <source>
        <dbReference type="ARBA" id="ARBA00017144"/>
    </source>
</evidence>
<comment type="similarity">
    <text evidence="1 12">Belongs to the thymidylate kinase family.</text>
</comment>
<dbReference type="GO" id="GO:0005524">
    <property type="term" value="F:ATP binding"/>
    <property type="evidence" value="ECO:0007669"/>
    <property type="project" value="UniProtKB-UniRule"/>
</dbReference>
<evidence type="ECO:0000256" key="4">
    <source>
        <dbReference type="ARBA" id="ARBA00022679"/>
    </source>
</evidence>
<evidence type="ECO:0000313" key="14">
    <source>
        <dbReference type="EMBL" id="CUS98022.1"/>
    </source>
</evidence>
<evidence type="ECO:0000259" key="13">
    <source>
        <dbReference type="Pfam" id="PF02223"/>
    </source>
</evidence>
<keyword evidence="7 12" id="KW-0418">Kinase</keyword>